<dbReference type="AlphaFoldDB" id="A0A3M7SLF3"/>
<feature type="transmembrane region" description="Helical" evidence="1">
    <location>
        <begin position="65"/>
        <end position="83"/>
    </location>
</feature>
<evidence type="ECO:0000313" key="3">
    <source>
        <dbReference type="Proteomes" id="UP000276133"/>
    </source>
</evidence>
<reference evidence="2 3" key="1">
    <citation type="journal article" date="2018" name="Sci. Rep.">
        <title>Genomic signatures of local adaptation to the degree of environmental predictability in rotifers.</title>
        <authorList>
            <person name="Franch-Gras L."/>
            <person name="Hahn C."/>
            <person name="Garcia-Roger E.M."/>
            <person name="Carmona M.J."/>
            <person name="Serra M."/>
            <person name="Gomez A."/>
        </authorList>
    </citation>
    <scope>NUCLEOTIDE SEQUENCE [LARGE SCALE GENOMIC DNA]</scope>
    <source>
        <strain evidence="2">HYR1</strain>
    </source>
</reference>
<name>A0A3M7SLF3_BRAPC</name>
<sequence length="101" mass="11584">MSQESIQKEITKESITKDKSDFKKQRFFLISYGSLIFHACTLFVTRTPLVSINHFLPIAFVITDIQETVKIIAMTYFILLLLIKSDHNLANTGNNLNFINS</sequence>
<evidence type="ECO:0000256" key="1">
    <source>
        <dbReference type="SAM" id="Phobius"/>
    </source>
</evidence>
<accession>A0A3M7SLF3</accession>
<keyword evidence="1" id="KW-0812">Transmembrane</keyword>
<dbReference type="EMBL" id="REGN01001155">
    <property type="protein sequence ID" value="RNA36631.1"/>
    <property type="molecule type" value="Genomic_DNA"/>
</dbReference>
<keyword evidence="3" id="KW-1185">Reference proteome</keyword>
<comment type="caution">
    <text evidence="2">The sequence shown here is derived from an EMBL/GenBank/DDBJ whole genome shotgun (WGS) entry which is preliminary data.</text>
</comment>
<organism evidence="2 3">
    <name type="scientific">Brachionus plicatilis</name>
    <name type="common">Marine rotifer</name>
    <name type="synonym">Brachionus muelleri</name>
    <dbReference type="NCBI Taxonomy" id="10195"/>
    <lineage>
        <taxon>Eukaryota</taxon>
        <taxon>Metazoa</taxon>
        <taxon>Spiralia</taxon>
        <taxon>Gnathifera</taxon>
        <taxon>Rotifera</taxon>
        <taxon>Eurotatoria</taxon>
        <taxon>Monogononta</taxon>
        <taxon>Pseudotrocha</taxon>
        <taxon>Ploima</taxon>
        <taxon>Brachionidae</taxon>
        <taxon>Brachionus</taxon>
    </lineage>
</organism>
<protein>
    <submittedName>
        <fullName evidence="2">Uncharacterized protein</fullName>
    </submittedName>
</protein>
<dbReference type="Proteomes" id="UP000276133">
    <property type="component" value="Unassembled WGS sequence"/>
</dbReference>
<keyword evidence="1" id="KW-0472">Membrane</keyword>
<evidence type="ECO:0000313" key="2">
    <source>
        <dbReference type="EMBL" id="RNA36631.1"/>
    </source>
</evidence>
<keyword evidence="1" id="KW-1133">Transmembrane helix</keyword>
<proteinExistence type="predicted"/>
<gene>
    <name evidence="2" type="ORF">BpHYR1_023058</name>
</gene>
<feature type="transmembrane region" description="Helical" evidence="1">
    <location>
        <begin position="27"/>
        <end position="45"/>
    </location>
</feature>